<dbReference type="Gene3D" id="2.60.120.310">
    <property type="entry name" value="Copper type II, ascorbate-dependent monooxygenase, N-terminal domain"/>
    <property type="match status" value="1"/>
</dbReference>
<feature type="domain" description="Copper type II ascorbate-dependent monooxygenase N-terminal" evidence="3">
    <location>
        <begin position="4"/>
        <end position="50"/>
    </location>
</feature>
<dbReference type="AlphaFoldDB" id="A0AAD5WX21"/>
<dbReference type="InterPro" id="IPR014784">
    <property type="entry name" value="Cu2_ascorb_mOase-like_C"/>
</dbReference>
<dbReference type="Pfam" id="PF01082">
    <property type="entry name" value="Cu2_monooxygen"/>
    <property type="match status" value="1"/>
</dbReference>
<dbReference type="Gene3D" id="2.60.120.230">
    <property type="match status" value="1"/>
</dbReference>
<evidence type="ECO:0008006" key="7">
    <source>
        <dbReference type="Google" id="ProtNLM"/>
    </source>
</evidence>
<sequence length="286" mass="31348">MDAECATFVLGWAPGSQTDEMPEEAGFAIGTGVGAFKYYTLQIHYDNPTGIANQTDSSGFEFWYTPTLRPNDLGVLTTGIVNFTIPASTSTYTLDGGGCPSACTKNFSQPITLWRNAFHMHSLGKNMTTRHIRNNAELEPLGSRPFWDFNHQSLSRIDGNKNGTRVFLPGDQLITKCSYDSSGRNVSTTYGESTSNEMCFNFLLYWPRMKQFEYCLTDEVGGVCGNNTAVERVSADLGNFQPYIAQCDSDPTLSPATAQDSGASSTFMSPAKHALVLWVAVLILLM</sequence>
<protein>
    <recommendedName>
        <fullName evidence="7">Copper type II ascorbate-dependent monooxygenase C-terminal domain-containing protein</fullName>
    </recommendedName>
</protein>
<dbReference type="InterPro" id="IPR000945">
    <property type="entry name" value="DBH-like"/>
</dbReference>
<keyword evidence="1" id="KW-1015">Disulfide bond</keyword>
<proteinExistence type="predicted"/>
<dbReference type="GO" id="GO:0004500">
    <property type="term" value="F:dopamine beta-monooxygenase activity"/>
    <property type="evidence" value="ECO:0007669"/>
    <property type="project" value="InterPro"/>
</dbReference>
<evidence type="ECO:0000256" key="1">
    <source>
        <dbReference type="ARBA" id="ARBA00023157"/>
    </source>
</evidence>
<dbReference type="Pfam" id="PF03712">
    <property type="entry name" value="Cu2_monoox_C"/>
    <property type="match status" value="1"/>
</dbReference>
<dbReference type="PANTHER" id="PTHR10157:SF23">
    <property type="entry name" value="MOXD1 HOMOLOG 1"/>
    <property type="match status" value="1"/>
</dbReference>
<evidence type="ECO:0000259" key="3">
    <source>
        <dbReference type="Pfam" id="PF01082"/>
    </source>
</evidence>
<evidence type="ECO:0000256" key="2">
    <source>
        <dbReference type="ARBA" id="ARBA00023180"/>
    </source>
</evidence>
<dbReference type="InterPro" id="IPR000323">
    <property type="entry name" value="Cu2_ascorb_mOase_N"/>
</dbReference>
<feature type="domain" description="Copper type II ascorbate-dependent monooxygenase C-terminal" evidence="4">
    <location>
        <begin position="72"/>
        <end position="217"/>
    </location>
</feature>
<keyword evidence="6" id="KW-1185">Reference proteome</keyword>
<keyword evidence="2" id="KW-0325">Glycoprotein</keyword>
<accession>A0AAD5WX21</accession>
<comment type="caution">
    <text evidence="5">The sequence shown here is derived from an EMBL/GenBank/DDBJ whole genome shotgun (WGS) entry which is preliminary data.</text>
</comment>
<dbReference type="InterPro" id="IPR036939">
    <property type="entry name" value="Cu2_ascorb_mOase_N_sf"/>
</dbReference>
<name>A0AAD5WX21_9FUNG</name>
<gene>
    <name evidence="5" type="ORF">HK097_003775</name>
</gene>
<dbReference type="InterPro" id="IPR008977">
    <property type="entry name" value="PHM/PNGase_F_dom_sf"/>
</dbReference>
<dbReference type="Proteomes" id="UP001212841">
    <property type="component" value="Unassembled WGS sequence"/>
</dbReference>
<dbReference type="InterPro" id="IPR024548">
    <property type="entry name" value="Cu2_monoox_C"/>
</dbReference>
<evidence type="ECO:0000313" key="5">
    <source>
        <dbReference type="EMBL" id="KAJ3036678.1"/>
    </source>
</evidence>
<dbReference type="SUPFAM" id="SSF49742">
    <property type="entry name" value="PHM/PNGase F"/>
    <property type="match status" value="2"/>
</dbReference>
<dbReference type="EMBL" id="JADGJD010001914">
    <property type="protein sequence ID" value="KAJ3036678.1"/>
    <property type="molecule type" value="Genomic_DNA"/>
</dbReference>
<dbReference type="GO" id="GO:0005507">
    <property type="term" value="F:copper ion binding"/>
    <property type="evidence" value="ECO:0007669"/>
    <property type="project" value="InterPro"/>
</dbReference>
<reference evidence="5" key="1">
    <citation type="submission" date="2020-05" db="EMBL/GenBank/DDBJ databases">
        <title>Phylogenomic resolution of chytrid fungi.</title>
        <authorList>
            <person name="Stajich J.E."/>
            <person name="Amses K."/>
            <person name="Simmons R."/>
            <person name="Seto K."/>
            <person name="Myers J."/>
            <person name="Bonds A."/>
            <person name="Quandt C.A."/>
            <person name="Barry K."/>
            <person name="Liu P."/>
            <person name="Grigoriev I."/>
            <person name="Longcore J.E."/>
            <person name="James T.Y."/>
        </authorList>
    </citation>
    <scope>NUCLEOTIDE SEQUENCE</scope>
    <source>
        <strain evidence="5">JEL0318</strain>
    </source>
</reference>
<evidence type="ECO:0000313" key="6">
    <source>
        <dbReference type="Proteomes" id="UP001212841"/>
    </source>
</evidence>
<dbReference type="PANTHER" id="PTHR10157">
    <property type="entry name" value="DOPAMINE BETA HYDROXYLASE RELATED"/>
    <property type="match status" value="1"/>
</dbReference>
<evidence type="ECO:0000259" key="4">
    <source>
        <dbReference type="Pfam" id="PF03712"/>
    </source>
</evidence>
<organism evidence="5 6">
    <name type="scientific">Rhizophlyctis rosea</name>
    <dbReference type="NCBI Taxonomy" id="64517"/>
    <lineage>
        <taxon>Eukaryota</taxon>
        <taxon>Fungi</taxon>
        <taxon>Fungi incertae sedis</taxon>
        <taxon>Chytridiomycota</taxon>
        <taxon>Chytridiomycota incertae sedis</taxon>
        <taxon>Chytridiomycetes</taxon>
        <taxon>Rhizophlyctidales</taxon>
        <taxon>Rhizophlyctidaceae</taxon>
        <taxon>Rhizophlyctis</taxon>
    </lineage>
</organism>